<name>A0A7X3LFX3_9BACL</name>
<dbReference type="RefSeq" id="WP_160496218.1">
    <property type="nucleotide sequence ID" value="NZ_WUBI01000001.1"/>
</dbReference>
<dbReference type="PANTHER" id="PTHR43377:SF1">
    <property type="entry name" value="BILIVERDIN REDUCTASE A"/>
    <property type="match status" value="1"/>
</dbReference>
<dbReference type="Pfam" id="PF01408">
    <property type="entry name" value="GFO_IDH_MocA"/>
    <property type="match status" value="1"/>
</dbReference>
<dbReference type="EMBL" id="WUBI01000001">
    <property type="protein sequence ID" value="MWV42635.1"/>
    <property type="molecule type" value="Genomic_DNA"/>
</dbReference>
<evidence type="ECO:0000313" key="3">
    <source>
        <dbReference type="EMBL" id="MWV42635.1"/>
    </source>
</evidence>
<evidence type="ECO:0000259" key="2">
    <source>
        <dbReference type="Pfam" id="PF22725"/>
    </source>
</evidence>
<dbReference type="SUPFAM" id="SSF55347">
    <property type="entry name" value="Glyceraldehyde-3-phosphate dehydrogenase-like, C-terminal domain"/>
    <property type="match status" value="1"/>
</dbReference>
<dbReference type="Gene3D" id="3.30.360.10">
    <property type="entry name" value="Dihydrodipicolinate Reductase, domain 2"/>
    <property type="match status" value="1"/>
</dbReference>
<reference evidence="3 4" key="1">
    <citation type="submission" date="2019-12" db="EMBL/GenBank/DDBJ databases">
        <title>Paenibacillus sp. nov., an endophytic bacterium isolated from the stem of Dendrobium.</title>
        <authorList>
            <person name="Zhao R."/>
        </authorList>
    </citation>
    <scope>NUCLEOTIDE SEQUENCE [LARGE SCALE GENOMIC DNA]</scope>
    <source>
        <strain evidence="3 4">HJL G12</strain>
    </source>
</reference>
<dbReference type="InterPro" id="IPR036291">
    <property type="entry name" value="NAD(P)-bd_dom_sf"/>
</dbReference>
<feature type="domain" description="Gfo/Idh/MocA-like oxidoreductase N-terminal" evidence="1">
    <location>
        <begin position="6"/>
        <end position="119"/>
    </location>
</feature>
<feature type="domain" description="GFO/IDH/MocA-like oxidoreductase" evidence="2">
    <location>
        <begin position="134"/>
        <end position="253"/>
    </location>
</feature>
<dbReference type="GO" id="GO:0000166">
    <property type="term" value="F:nucleotide binding"/>
    <property type="evidence" value="ECO:0007669"/>
    <property type="project" value="InterPro"/>
</dbReference>
<keyword evidence="4" id="KW-1185">Reference proteome</keyword>
<dbReference type="InterPro" id="IPR055170">
    <property type="entry name" value="GFO_IDH_MocA-like_dom"/>
</dbReference>
<comment type="caution">
    <text evidence="3">The sequence shown here is derived from an EMBL/GenBank/DDBJ whole genome shotgun (WGS) entry which is preliminary data.</text>
</comment>
<dbReference type="Pfam" id="PF22725">
    <property type="entry name" value="GFO_IDH_MocA_C3"/>
    <property type="match status" value="1"/>
</dbReference>
<dbReference type="PANTHER" id="PTHR43377">
    <property type="entry name" value="BILIVERDIN REDUCTASE A"/>
    <property type="match status" value="1"/>
</dbReference>
<protein>
    <submittedName>
        <fullName evidence="3">Gfo/Idh/MocA family oxidoreductase</fullName>
    </submittedName>
</protein>
<gene>
    <name evidence="3" type="ORF">GRF59_03260</name>
</gene>
<proteinExistence type="predicted"/>
<dbReference type="SUPFAM" id="SSF51735">
    <property type="entry name" value="NAD(P)-binding Rossmann-fold domains"/>
    <property type="match status" value="1"/>
</dbReference>
<dbReference type="InterPro" id="IPR051450">
    <property type="entry name" value="Gfo/Idh/MocA_Oxidoreductases"/>
</dbReference>
<dbReference type="InterPro" id="IPR000683">
    <property type="entry name" value="Gfo/Idh/MocA-like_OxRdtase_N"/>
</dbReference>
<sequence length="350" mass="38512">MAVEHRIVVAGCGGMANTWIDYAIAREDTEIVGLVDIKEEIAAAMAERKGLSCPVFTDIEQAVTATKANLVFDVTIPSSHHKVGITALELGCHVFSEKPLAESIQDCLDIVRHSEKNLRTHAVMQNRRYDPRIRAYRNLIAEGTIGQPGFISADFFIGAHFGGFRDAMQSPLLLDMAIHTFDQARFIMDANPVSVYCHEFNPPGSWYSGNAMAICIFEMSDGSVFNYRGSWCAEGAPTSWEASWRVTGEHGTAIWDGQGEPYAEVVAAGDQEGQFIRHVDRIPGKPVEMLHTFHQGCLDEMFASLAENRKPETDCSDNMYSMAMVLASLESAKSGSKVLIADWMNAALPI</sequence>
<dbReference type="AlphaFoldDB" id="A0A7X3LFX3"/>
<evidence type="ECO:0000259" key="1">
    <source>
        <dbReference type="Pfam" id="PF01408"/>
    </source>
</evidence>
<dbReference type="Gene3D" id="3.40.50.720">
    <property type="entry name" value="NAD(P)-binding Rossmann-like Domain"/>
    <property type="match status" value="1"/>
</dbReference>
<organism evidence="3 4">
    <name type="scientific">Paenibacillus dendrobii</name>
    <dbReference type="NCBI Taxonomy" id="2691084"/>
    <lineage>
        <taxon>Bacteria</taxon>
        <taxon>Bacillati</taxon>
        <taxon>Bacillota</taxon>
        <taxon>Bacilli</taxon>
        <taxon>Bacillales</taxon>
        <taxon>Paenibacillaceae</taxon>
        <taxon>Paenibacillus</taxon>
    </lineage>
</organism>
<evidence type="ECO:0000313" key="4">
    <source>
        <dbReference type="Proteomes" id="UP000460318"/>
    </source>
</evidence>
<dbReference type="Proteomes" id="UP000460318">
    <property type="component" value="Unassembled WGS sequence"/>
</dbReference>
<accession>A0A7X3LFX3</accession>